<dbReference type="AlphaFoldDB" id="A0A089N028"/>
<evidence type="ECO:0000256" key="7">
    <source>
        <dbReference type="SAM" id="Phobius"/>
    </source>
</evidence>
<feature type="transmembrane region" description="Helical" evidence="7">
    <location>
        <begin position="247"/>
        <end position="270"/>
    </location>
</feature>
<dbReference type="PANTHER" id="PTHR23530:SF1">
    <property type="entry name" value="PERMEASE, MAJOR FACILITATOR SUPERFAMILY-RELATED"/>
    <property type="match status" value="1"/>
</dbReference>
<sequence>MSNVALFYVYRIVSRCYFHLPILFIFFYRQDLSLPVIELMLAAYGLVVMLTAKWNVKAMRRMAQPKVIALGECLKGLGLVLLITAPHPAVLLAGQIVCGLGYSLAAGTDSSLLRSLFEEGDQEKYRRTESSSASFMFLSVLLAGIVGSVLMESGMRIPFYLSIAANAVSAAVILGIREAGSSGSRTAPRAEAAQAAKPETGGAAARPALELTSGQRFWRRYYSLVRAFTLAPFVGFIPFLLNRTLNIGMLQFGLVLSLFTLLGFVSARYAVRVGAAIGENKLVILTTVLSLSSMLLLALSPHIASAALAVAVMGLASGGARPLAVGQLSGPGMKPAERTAVLSSMERMYGFWNAFLLVAGGFALDEFGFRVLMLGLAAGFLLVSAVSYVMRRTGSSAPHSVSGELPS</sequence>
<dbReference type="GO" id="GO:0022857">
    <property type="term" value="F:transmembrane transporter activity"/>
    <property type="evidence" value="ECO:0007669"/>
    <property type="project" value="InterPro"/>
</dbReference>
<keyword evidence="2" id="KW-0813">Transport</keyword>
<dbReference type="GO" id="GO:0005886">
    <property type="term" value="C:plasma membrane"/>
    <property type="evidence" value="ECO:0007669"/>
    <property type="project" value="UniProtKB-SubCell"/>
</dbReference>
<evidence type="ECO:0000259" key="8">
    <source>
        <dbReference type="PROSITE" id="PS50850"/>
    </source>
</evidence>
<dbReference type="Proteomes" id="UP000029507">
    <property type="component" value="Chromosome"/>
</dbReference>
<dbReference type="Gene3D" id="1.20.1250.20">
    <property type="entry name" value="MFS general substrate transporter like domains"/>
    <property type="match status" value="2"/>
</dbReference>
<evidence type="ECO:0000313" key="9">
    <source>
        <dbReference type="EMBL" id="AIQ62014.1"/>
    </source>
</evidence>
<feature type="transmembrane region" description="Helical" evidence="7">
    <location>
        <begin position="133"/>
        <end position="151"/>
    </location>
</feature>
<dbReference type="RefSeq" id="WP_038693057.1">
    <property type="nucleotide sequence ID" value="NZ_CP009286.1"/>
</dbReference>
<accession>A0A089N028</accession>
<dbReference type="KEGG" id="pste:PSTEL_01635"/>
<dbReference type="InterPro" id="IPR011701">
    <property type="entry name" value="MFS"/>
</dbReference>
<evidence type="ECO:0000256" key="2">
    <source>
        <dbReference type="ARBA" id="ARBA00022448"/>
    </source>
</evidence>
<feature type="region of interest" description="Disordered" evidence="6">
    <location>
        <begin position="181"/>
        <end position="201"/>
    </location>
</feature>
<feature type="compositionally biased region" description="Low complexity" evidence="6">
    <location>
        <begin position="185"/>
        <end position="200"/>
    </location>
</feature>
<name>A0A089N028_9BACL</name>
<feature type="transmembrane region" description="Helical" evidence="7">
    <location>
        <begin position="282"/>
        <end position="300"/>
    </location>
</feature>
<dbReference type="HOGENOM" id="CLU_673934_0_0_9"/>
<evidence type="ECO:0000256" key="4">
    <source>
        <dbReference type="ARBA" id="ARBA00022989"/>
    </source>
</evidence>
<proteinExistence type="predicted"/>
<dbReference type="InterPro" id="IPR020846">
    <property type="entry name" value="MFS_dom"/>
</dbReference>
<dbReference type="STRING" id="169760.PSTEL_01635"/>
<keyword evidence="5 7" id="KW-0472">Membrane</keyword>
<dbReference type="OrthoDB" id="6627982at2"/>
<feature type="transmembrane region" description="Helical" evidence="7">
    <location>
        <begin position="34"/>
        <end position="55"/>
    </location>
</feature>
<keyword evidence="4 7" id="KW-1133">Transmembrane helix</keyword>
<dbReference type="Pfam" id="PF07690">
    <property type="entry name" value="MFS_1"/>
    <property type="match status" value="1"/>
</dbReference>
<organism evidence="9 10">
    <name type="scientific">Paenibacillus stellifer</name>
    <dbReference type="NCBI Taxonomy" id="169760"/>
    <lineage>
        <taxon>Bacteria</taxon>
        <taxon>Bacillati</taxon>
        <taxon>Bacillota</taxon>
        <taxon>Bacilli</taxon>
        <taxon>Bacillales</taxon>
        <taxon>Paenibacillaceae</taxon>
        <taxon>Paenibacillus</taxon>
    </lineage>
</organism>
<feature type="domain" description="Major facilitator superfamily (MFS) profile" evidence="8">
    <location>
        <begin position="215"/>
        <end position="407"/>
    </location>
</feature>
<evidence type="ECO:0000256" key="5">
    <source>
        <dbReference type="ARBA" id="ARBA00023136"/>
    </source>
</evidence>
<dbReference type="EMBL" id="CP009286">
    <property type="protein sequence ID" value="AIQ62014.1"/>
    <property type="molecule type" value="Genomic_DNA"/>
</dbReference>
<dbReference type="InterPro" id="IPR036259">
    <property type="entry name" value="MFS_trans_sf"/>
</dbReference>
<dbReference type="PANTHER" id="PTHR23530">
    <property type="entry name" value="TRANSPORT PROTEIN-RELATED"/>
    <property type="match status" value="1"/>
</dbReference>
<gene>
    <name evidence="9" type="ORF">PSTEL_01635</name>
</gene>
<reference evidence="9 10" key="1">
    <citation type="submission" date="2014-08" db="EMBL/GenBank/DDBJ databases">
        <title>Comparative genomics of the Paenibacillus odorifer group.</title>
        <authorList>
            <person name="den Bakker H.C."/>
            <person name="Tsai Y.-C."/>
            <person name="Martin N."/>
            <person name="Korlach J."/>
            <person name="Wiedmann M."/>
        </authorList>
    </citation>
    <scope>NUCLEOTIDE SEQUENCE [LARGE SCALE GENOMIC DNA]</scope>
    <source>
        <strain evidence="9 10">DSM 14472</strain>
    </source>
</reference>
<evidence type="ECO:0000256" key="6">
    <source>
        <dbReference type="SAM" id="MobiDB-lite"/>
    </source>
</evidence>
<evidence type="ECO:0000256" key="1">
    <source>
        <dbReference type="ARBA" id="ARBA00004651"/>
    </source>
</evidence>
<feature type="transmembrane region" description="Helical" evidence="7">
    <location>
        <begin position="7"/>
        <end position="28"/>
    </location>
</feature>
<comment type="subcellular location">
    <subcellularLocation>
        <location evidence="1">Cell membrane</location>
        <topology evidence="1">Multi-pass membrane protein</topology>
    </subcellularLocation>
</comment>
<keyword evidence="10" id="KW-1185">Reference proteome</keyword>
<evidence type="ECO:0000256" key="3">
    <source>
        <dbReference type="ARBA" id="ARBA00022692"/>
    </source>
</evidence>
<feature type="transmembrane region" description="Helical" evidence="7">
    <location>
        <begin position="157"/>
        <end position="176"/>
    </location>
</feature>
<dbReference type="InterPro" id="IPR053160">
    <property type="entry name" value="MFS_DHA3_Transporter"/>
</dbReference>
<keyword evidence="3 7" id="KW-0812">Transmembrane</keyword>
<evidence type="ECO:0000313" key="10">
    <source>
        <dbReference type="Proteomes" id="UP000029507"/>
    </source>
</evidence>
<dbReference type="SUPFAM" id="SSF103473">
    <property type="entry name" value="MFS general substrate transporter"/>
    <property type="match status" value="1"/>
</dbReference>
<protein>
    <recommendedName>
        <fullName evidence="8">Major facilitator superfamily (MFS) profile domain-containing protein</fullName>
    </recommendedName>
</protein>
<dbReference type="PROSITE" id="PS50850">
    <property type="entry name" value="MFS"/>
    <property type="match status" value="1"/>
</dbReference>
<feature type="transmembrane region" description="Helical" evidence="7">
    <location>
        <begin position="221"/>
        <end position="241"/>
    </location>
</feature>
<feature type="transmembrane region" description="Helical" evidence="7">
    <location>
        <begin position="370"/>
        <end position="390"/>
    </location>
</feature>